<accession>A0AAU9EG67</accession>
<keyword evidence="1" id="KW-0732">Signal</keyword>
<evidence type="ECO:0000256" key="1">
    <source>
        <dbReference type="SAM" id="SignalP"/>
    </source>
</evidence>
<dbReference type="RefSeq" id="WP_338605277.1">
    <property type="nucleotide sequence ID" value="NZ_AP028679.1"/>
</dbReference>
<evidence type="ECO:0000313" key="3">
    <source>
        <dbReference type="Proteomes" id="UP001366166"/>
    </source>
</evidence>
<keyword evidence="3" id="KW-1185">Reference proteome</keyword>
<gene>
    <name evidence="2" type="ORF">FAK_06150</name>
</gene>
<dbReference type="KEGG" id="dmp:FAK_06150"/>
<feature type="signal peptide" evidence="1">
    <location>
        <begin position="1"/>
        <end position="25"/>
    </location>
</feature>
<dbReference type="EMBL" id="AP028679">
    <property type="protein sequence ID" value="BEQ13549.1"/>
    <property type="molecule type" value="Genomic_DNA"/>
</dbReference>
<reference evidence="3" key="1">
    <citation type="journal article" date="2023" name="Arch. Microbiol.">
        <title>Desulfoferula mesophilus gen. nov. sp. nov., a mesophilic sulfate-reducing bacterium isolated from a brackish lake sediment.</title>
        <authorList>
            <person name="Watanabe T."/>
            <person name="Yabe T."/>
            <person name="Tsuji J.M."/>
            <person name="Fukui M."/>
        </authorList>
    </citation>
    <scope>NUCLEOTIDE SEQUENCE [LARGE SCALE GENOMIC DNA]</scope>
    <source>
        <strain evidence="3">12FAK</strain>
    </source>
</reference>
<feature type="chain" id="PRO_5043392506" description="Outer membrane protein beta-barrel domain-containing protein" evidence="1">
    <location>
        <begin position="26"/>
        <end position="270"/>
    </location>
</feature>
<evidence type="ECO:0000313" key="2">
    <source>
        <dbReference type="EMBL" id="BEQ13549.1"/>
    </source>
</evidence>
<sequence>MSRKFSASIVLLLLCAFLFAAPAAAAEEPAWRFELTPYLWLISVDADSTVGNYTANVDASFSDIWDNFDVLAGAARFEAWRCKWGFIFDGIYIKVDQDSTVQTQGYGDIEAKPDVRLNFIELAAAYEAYSTDLSAKEKGPRLSLQPYVGVRYSYLKEELNLQPADGGDSQNFGGSTTWWDPLIGGRVVLSLSEAWQLGLRGDIGGFGIGDAAELTWQVALGANWRFVDWAALRFGYQWYYTDYSNGESGSGAMAFDGTLQGPWLGLTFYF</sequence>
<proteinExistence type="predicted"/>
<protein>
    <recommendedName>
        <fullName evidence="4">Outer membrane protein beta-barrel domain-containing protein</fullName>
    </recommendedName>
</protein>
<name>A0AAU9EG67_9BACT</name>
<evidence type="ECO:0008006" key="4">
    <source>
        <dbReference type="Google" id="ProtNLM"/>
    </source>
</evidence>
<organism evidence="2 3">
    <name type="scientific">Desulfoferula mesophila</name>
    <dbReference type="NCBI Taxonomy" id="3058419"/>
    <lineage>
        <taxon>Bacteria</taxon>
        <taxon>Pseudomonadati</taxon>
        <taxon>Thermodesulfobacteriota</taxon>
        <taxon>Desulfarculia</taxon>
        <taxon>Desulfarculales</taxon>
        <taxon>Desulfarculaceae</taxon>
        <taxon>Desulfoferula</taxon>
    </lineage>
</organism>
<dbReference type="AlphaFoldDB" id="A0AAU9EG67"/>
<dbReference type="Proteomes" id="UP001366166">
    <property type="component" value="Chromosome"/>
</dbReference>